<dbReference type="EMBL" id="VIIS01000386">
    <property type="protein sequence ID" value="KAF0309616.1"/>
    <property type="molecule type" value="Genomic_DNA"/>
</dbReference>
<keyword evidence="1" id="KW-0808">Transferase</keyword>
<dbReference type="InterPro" id="IPR023213">
    <property type="entry name" value="CAT-like_dom_sf"/>
</dbReference>
<name>A0A6A4WQ71_AMPAM</name>
<keyword evidence="2" id="KW-0012">Acyltransferase</keyword>
<protein>
    <recommendedName>
        <fullName evidence="3">Phthiocerol/phthiodiolone dimycocerosyl transferase C-terminal domain-containing protein</fullName>
    </recommendedName>
</protein>
<dbReference type="Gene3D" id="3.30.559.10">
    <property type="entry name" value="Chloramphenicol acetyltransferase-like domain"/>
    <property type="match status" value="1"/>
</dbReference>
<reference evidence="4 5" key="1">
    <citation type="submission" date="2019-07" db="EMBL/GenBank/DDBJ databases">
        <title>Draft genome assembly of a fouling barnacle, Amphibalanus amphitrite (Darwin, 1854): The first reference genome for Thecostraca.</title>
        <authorList>
            <person name="Kim W."/>
        </authorList>
    </citation>
    <scope>NUCLEOTIDE SEQUENCE [LARGE SCALE GENOMIC DNA]</scope>
    <source>
        <strain evidence="4">SNU_AA5</strain>
        <tissue evidence="4">Soma without cirri and trophi</tissue>
    </source>
</reference>
<evidence type="ECO:0000256" key="1">
    <source>
        <dbReference type="ARBA" id="ARBA00022679"/>
    </source>
</evidence>
<keyword evidence="5" id="KW-1185">Reference proteome</keyword>
<dbReference type="SUPFAM" id="SSF52777">
    <property type="entry name" value="CoA-dependent acyltransferases"/>
    <property type="match status" value="2"/>
</dbReference>
<dbReference type="AlphaFoldDB" id="A0A6A4WQ71"/>
<evidence type="ECO:0000313" key="4">
    <source>
        <dbReference type="EMBL" id="KAF0309616.1"/>
    </source>
</evidence>
<dbReference type="Proteomes" id="UP000440578">
    <property type="component" value="Unassembled WGS sequence"/>
</dbReference>
<dbReference type="Pfam" id="PF16911">
    <property type="entry name" value="PapA_C"/>
    <property type="match status" value="1"/>
</dbReference>
<comment type="caution">
    <text evidence="4">The sequence shown here is derived from an EMBL/GenBank/DDBJ whole genome shotgun (WGS) entry which is preliminary data.</text>
</comment>
<dbReference type="InterPro" id="IPR031641">
    <property type="entry name" value="PapA_C"/>
</dbReference>
<dbReference type="InterPro" id="IPR052058">
    <property type="entry name" value="Alcohol_O-acetyltransferase"/>
</dbReference>
<feature type="domain" description="Phthiocerol/phthiodiolone dimycocerosyl transferase C-terminal" evidence="3">
    <location>
        <begin position="254"/>
        <end position="422"/>
    </location>
</feature>
<sequence length="484" mass="53373">MALQVGILALVEGRRLRRMGLQESGWNRLFLRQRGTGLLVYSLVIDSQRRLEPEQVRSALAALQRQYPLLRARVERVDGAEHLVAGPCPDVPLAVLPPARHWLAEHHRQLRHVHIDPAAEPLWKAALLHEPAGLAAAPTAAPHRAVLYFCICHSITDGSSNGLLLGRFLENLDRLAAGGQPDVSQAAPLPAPVEELVKKQPRPPLSLALARAALRTMRVWYGRDQHPFLDRFVAPLDPDRPLESYWNQMLPQVMSQPESERLRALCRQHGVTMNAAVSAAVSLAAARLLAAPGAPAGAVSPPVSLPTLWMVNMRRYLPEARGVPMAGAGLLFDSVRVSRTDGDHFWQLAAQVRDQLNDHLDSRLLLKTIEPFYRGLSPPEKPPPPPTAPVPPRSKILYGINNIGSLDTVFPRTVHVRAAELHRTYRDHATTSAFGSHCFQTVAGRLCYDLNFVNGRAGPQHAERFSREVMQVLREVVGDGQGGQ</sequence>
<evidence type="ECO:0000256" key="2">
    <source>
        <dbReference type="ARBA" id="ARBA00023315"/>
    </source>
</evidence>
<proteinExistence type="predicted"/>
<gene>
    <name evidence="4" type="ORF">FJT64_019293</name>
</gene>
<dbReference type="PANTHER" id="PTHR28037">
    <property type="entry name" value="ALCOHOL O-ACETYLTRANSFERASE 1-RELATED"/>
    <property type="match status" value="1"/>
</dbReference>
<evidence type="ECO:0000313" key="5">
    <source>
        <dbReference type="Proteomes" id="UP000440578"/>
    </source>
</evidence>
<organism evidence="4 5">
    <name type="scientific">Amphibalanus amphitrite</name>
    <name type="common">Striped barnacle</name>
    <name type="synonym">Balanus amphitrite</name>
    <dbReference type="NCBI Taxonomy" id="1232801"/>
    <lineage>
        <taxon>Eukaryota</taxon>
        <taxon>Metazoa</taxon>
        <taxon>Ecdysozoa</taxon>
        <taxon>Arthropoda</taxon>
        <taxon>Crustacea</taxon>
        <taxon>Multicrustacea</taxon>
        <taxon>Cirripedia</taxon>
        <taxon>Thoracica</taxon>
        <taxon>Thoracicalcarea</taxon>
        <taxon>Balanomorpha</taxon>
        <taxon>Balanoidea</taxon>
        <taxon>Balanidae</taxon>
        <taxon>Amphibalaninae</taxon>
        <taxon>Amphibalanus</taxon>
    </lineage>
</organism>
<accession>A0A6A4WQ71</accession>
<dbReference type="PANTHER" id="PTHR28037:SF1">
    <property type="entry name" value="ALCOHOL O-ACETYLTRANSFERASE 1-RELATED"/>
    <property type="match status" value="1"/>
</dbReference>
<dbReference type="GO" id="GO:0016746">
    <property type="term" value="F:acyltransferase activity"/>
    <property type="evidence" value="ECO:0007669"/>
    <property type="project" value="UniProtKB-KW"/>
</dbReference>
<dbReference type="Gene3D" id="3.30.559.30">
    <property type="entry name" value="Nonribosomal peptide synthetase, condensation domain"/>
    <property type="match status" value="1"/>
</dbReference>
<dbReference type="OrthoDB" id="6334051at2759"/>
<evidence type="ECO:0000259" key="3">
    <source>
        <dbReference type="Pfam" id="PF16911"/>
    </source>
</evidence>